<protein>
    <submittedName>
        <fullName evidence="3">Putative single-stranded dna-binding protein</fullName>
    </submittedName>
</protein>
<dbReference type="PANTHER" id="PTHR10302">
    <property type="entry name" value="SINGLE-STRANDED DNA-BINDING PROTEIN"/>
    <property type="match status" value="1"/>
</dbReference>
<dbReference type="Gene3D" id="2.40.50.140">
    <property type="entry name" value="Nucleic acid-binding proteins"/>
    <property type="match status" value="1"/>
</dbReference>
<dbReference type="InterPro" id="IPR011344">
    <property type="entry name" value="ssDNA-bd"/>
</dbReference>
<evidence type="ECO:0000313" key="3">
    <source>
        <dbReference type="EMBL" id="JAI17299.1"/>
    </source>
</evidence>
<dbReference type="PROSITE" id="PS50935">
    <property type="entry name" value="SSB"/>
    <property type="match status" value="1"/>
</dbReference>
<dbReference type="NCBIfam" id="TIGR00621">
    <property type="entry name" value="ssb"/>
    <property type="match status" value="1"/>
</dbReference>
<dbReference type="FunFam" id="2.40.50.140:FF:000269">
    <property type="entry name" value="Single-stranded DNA-binding protein"/>
    <property type="match status" value="1"/>
</dbReference>
<dbReference type="CDD" id="cd04496">
    <property type="entry name" value="SSB_OBF"/>
    <property type="match status" value="1"/>
</dbReference>
<evidence type="ECO:0000256" key="1">
    <source>
        <dbReference type="ARBA" id="ARBA00023125"/>
    </source>
</evidence>
<evidence type="ECO:0000256" key="2">
    <source>
        <dbReference type="PROSITE-ProRule" id="PRU00252"/>
    </source>
</evidence>
<dbReference type="AlphaFoldDB" id="A0A0K8TSF7"/>
<dbReference type="SUPFAM" id="SSF50249">
    <property type="entry name" value="Nucleic acid-binding proteins"/>
    <property type="match status" value="1"/>
</dbReference>
<keyword evidence="1 2" id="KW-0238">DNA-binding</keyword>
<name>A0A0K8TSF7_TABBR</name>
<dbReference type="GO" id="GO:0006264">
    <property type="term" value="P:mitochondrial DNA replication"/>
    <property type="evidence" value="ECO:0007669"/>
    <property type="project" value="TreeGrafter"/>
</dbReference>
<dbReference type="EMBL" id="GDAI01000304">
    <property type="protein sequence ID" value="JAI17299.1"/>
    <property type="molecule type" value="mRNA"/>
</dbReference>
<dbReference type="HAMAP" id="MF_00984">
    <property type="entry name" value="SSB"/>
    <property type="match status" value="1"/>
</dbReference>
<accession>A0A0K8TSF7</accession>
<dbReference type="InterPro" id="IPR012340">
    <property type="entry name" value="NA-bd_OB-fold"/>
</dbReference>
<dbReference type="InterPro" id="IPR000424">
    <property type="entry name" value="Primosome_PriB/ssb"/>
</dbReference>
<organism evidence="3">
    <name type="scientific">Tabanus bromius</name>
    <name type="common">Band-eyed brown horse fly</name>
    <dbReference type="NCBI Taxonomy" id="304241"/>
    <lineage>
        <taxon>Eukaryota</taxon>
        <taxon>Metazoa</taxon>
        <taxon>Ecdysozoa</taxon>
        <taxon>Arthropoda</taxon>
        <taxon>Hexapoda</taxon>
        <taxon>Insecta</taxon>
        <taxon>Pterygota</taxon>
        <taxon>Neoptera</taxon>
        <taxon>Endopterygota</taxon>
        <taxon>Diptera</taxon>
        <taxon>Brachycera</taxon>
        <taxon>Tabanomorpha</taxon>
        <taxon>Tabanoidea</taxon>
        <taxon>Tabanidae</taxon>
        <taxon>Tabanus</taxon>
    </lineage>
</organism>
<dbReference type="GO" id="GO:0003697">
    <property type="term" value="F:single-stranded DNA binding"/>
    <property type="evidence" value="ECO:0007669"/>
    <property type="project" value="InterPro"/>
</dbReference>
<dbReference type="GO" id="GO:0042645">
    <property type="term" value="C:mitochondrial nucleoid"/>
    <property type="evidence" value="ECO:0007669"/>
    <property type="project" value="TreeGrafter"/>
</dbReference>
<dbReference type="Pfam" id="PF00436">
    <property type="entry name" value="SSB"/>
    <property type="match status" value="1"/>
</dbReference>
<proteinExistence type="evidence at transcript level"/>
<dbReference type="PANTHER" id="PTHR10302:SF0">
    <property type="entry name" value="SINGLE-STRANDED DNA-BINDING PROTEIN, MITOCHONDRIAL"/>
    <property type="match status" value="1"/>
</dbReference>
<reference evidence="3" key="1">
    <citation type="journal article" date="2015" name="Insect Biochem. Mol. Biol.">
        <title>An insight into the sialome of the horse fly, Tabanus bromius.</title>
        <authorList>
            <person name="Ribeiro J.M."/>
            <person name="Kazimirova M."/>
            <person name="Takac P."/>
            <person name="Andersen J.F."/>
            <person name="Francischetti I.M."/>
        </authorList>
    </citation>
    <scope>NUCLEOTIDE SEQUENCE</scope>
</reference>
<sequence length="140" mass="16310">MFLQKASRYLLFRPSSILCRAYGDETQRIEKTLNSVTLLGRVGADPQKRGNEEHPVVTFSLATHNNYRYESGDWSQRTDWHRIVVFKPNLRESVLEYLKKGQRTLVQGRITYGEITDQEGKQRLSTSIIADDVVFFREKN</sequence>